<proteinExistence type="predicted"/>
<dbReference type="RefSeq" id="WP_169608164.1">
    <property type="nucleotide sequence ID" value="NZ_CP051682.1"/>
</dbReference>
<accession>A0A7L5E4K9</accession>
<name>A0A7L5E4K9_9SPHI</name>
<protein>
    <submittedName>
        <fullName evidence="1">Uncharacterized protein</fullName>
    </submittedName>
</protein>
<evidence type="ECO:0000313" key="1">
    <source>
        <dbReference type="EMBL" id="QJD96654.1"/>
    </source>
</evidence>
<dbReference type="EMBL" id="CP051682">
    <property type="protein sequence ID" value="QJD96654.1"/>
    <property type="molecule type" value="Genomic_DNA"/>
</dbReference>
<dbReference type="KEGG" id="mrob:HH214_12585"/>
<organism evidence="1 2">
    <name type="scientific">Mucilaginibacter robiniae</name>
    <dbReference type="NCBI Taxonomy" id="2728022"/>
    <lineage>
        <taxon>Bacteria</taxon>
        <taxon>Pseudomonadati</taxon>
        <taxon>Bacteroidota</taxon>
        <taxon>Sphingobacteriia</taxon>
        <taxon>Sphingobacteriales</taxon>
        <taxon>Sphingobacteriaceae</taxon>
        <taxon>Mucilaginibacter</taxon>
    </lineage>
</organism>
<reference evidence="1 2" key="1">
    <citation type="submission" date="2020-04" db="EMBL/GenBank/DDBJ databases">
        <title>Genome sequencing of novel species.</title>
        <authorList>
            <person name="Heo J."/>
            <person name="Kim S.-J."/>
            <person name="Kim J.-S."/>
            <person name="Hong S.-B."/>
            <person name="Kwon S.-W."/>
        </authorList>
    </citation>
    <scope>NUCLEOTIDE SEQUENCE [LARGE SCALE GENOMIC DNA]</scope>
    <source>
        <strain evidence="1 2">F39-2</strain>
    </source>
</reference>
<dbReference type="Proteomes" id="UP000503278">
    <property type="component" value="Chromosome"/>
</dbReference>
<dbReference type="AlphaFoldDB" id="A0A7L5E4K9"/>
<evidence type="ECO:0000313" key="2">
    <source>
        <dbReference type="Proteomes" id="UP000503278"/>
    </source>
</evidence>
<keyword evidence="2" id="KW-1185">Reference proteome</keyword>
<gene>
    <name evidence="1" type="ORF">HH214_12585</name>
</gene>
<sequence length="177" mass="19706">MHSIAVHSTNDKAEPLFDTTGLNQAPIKITSAKISSKLIDTVDQPADNLHHEGHFGRYITVKIKYKNTSSKRIVGARLNWLIVDKNDKPTTVGDVKNGLQMGYMGTLSPTNLTGFNLGIGETKTDEWEYKSNAGEKIKIAFSSGVQFYDNKKWKIGKEHLITKQLLLKLDFDLAAKS</sequence>